<gene>
    <name evidence="1" type="ORF">K788_0000278</name>
</gene>
<dbReference type="Proteomes" id="UP000019146">
    <property type="component" value="Chromosome 2"/>
</dbReference>
<dbReference type="PANTHER" id="PTHR36152:SF5">
    <property type="entry name" value="PROTEIN HCP1"/>
    <property type="match status" value="1"/>
</dbReference>
<dbReference type="PANTHER" id="PTHR36152">
    <property type="entry name" value="CYTOPLASMIC PROTEIN-RELATED"/>
    <property type="match status" value="1"/>
</dbReference>
<dbReference type="KEGG" id="bcai:K788_0000278"/>
<dbReference type="GeneID" id="69972373"/>
<dbReference type="InterPro" id="IPR008514">
    <property type="entry name" value="T6SS_Hcp"/>
</dbReference>
<sequence>MSQDMFIKINGIDGESQDAGHVNEIEVLGWTWEVKQNSTMHSGSGGGAGKATVSDLSFVHQYDKASPNLAKYCFSGKHIDQVVLTMRKAGGIPHEFARITMYDVIITHVAPVATSGGCRENVSLSFATLKDEYVLQNSLGGSGGTVTAMMYIKQNATVK</sequence>
<dbReference type="SUPFAM" id="SSF141452">
    <property type="entry name" value="Hcp1-like"/>
    <property type="match status" value="1"/>
</dbReference>
<dbReference type="InterPro" id="IPR036624">
    <property type="entry name" value="Hcp1-lik_sf"/>
</dbReference>
<dbReference type="RefSeq" id="WP_035997665.1">
    <property type="nucleotide sequence ID" value="NZ_CP012747.1"/>
</dbReference>
<dbReference type="InterPro" id="IPR053165">
    <property type="entry name" value="HSI-I_assembly_Hcp1"/>
</dbReference>
<name>A0A0N7JVA9_9BURK</name>
<dbReference type="AlphaFoldDB" id="A0A0N7JVA9"/>
<proteinExistence type="predicted"/>
<organism evidence="1 2">
    <name type="scientific">Paraburkholderia caribensis MBA4</name>
    <dbReference type="NCBI Taxonomy" id="1323664"/>
    <lineage>
        <taxon>Bacteria</taxon>
        <taxon>Pseudomonadati</taxon>
        <taxon>Pseudomonadota</taxon>
        <taxon>Betaproteobacteria</taxon>
        <taxon>Burkholderiales</taxon>
        <taxon>Burkholderiaceae</taxon>
        <taxon>Paraburkholderia</taxon>
    </lineage>
</organism>
<protein>
    <submittedName>
        <fullName evidence="1">Putative cytoplasmic protein USSDB7A</fullName>
    </submittedName>
</protein>
<evidence type="ECO:0000313" key="1">
    <source>
        <dbReference type="EMBL" id="ALL68701.1"/>
    </source>
</evidence>
<evidence type="ECO:0000313" key="2">
    <source>
        <dbReference type="Proteomes" id="UP000019146"/>
    </source>
</evidence>
<dbReference type="EMBL" id="CP012747">
    <property type="protein sequence ID" value="ALL68701.1"/>
    <property type="molecule type" value="Genomic_DNA"/>
</dbReference>
<dbReference type="Gene3D" id="2.30.110.20">
    <property type="entry name" value="Hcp1-like"/>
    <property type="match status" value="1"/>
</dbReference>
<accession>A0A0N7JVA9</accession>
<dbReference type="Pfam" id="PF05638">
    <property type="entry name" value="T6SS_HCP"/>
    <property type="match status" value="1"/>
</dbReference>
<reference evidence="1 2" key="1">
    <citation type="journal article" date="2014" name="Genome Announc.">
        <title>Draft Genome Sequence of the Haloacid-Degrading Burkholderia caribensis Strain MBA4.</title>
        <authorList>
            <person name="Pan Y."/>
            <person name="Kong K.F."/>
            <person name="Tsang J.S."/>
        </authorList>
    </citation>
    <scope>NUCLEOTIDE SEQUENCE [LARGE SCALE GENOMIC DNA]</scope>
    <source>
        <strain evidence="1 2">MBA4</strain>
    </source>
</reference>